<gene>
    <name evidence="1" type="ORF">MRATA1EN22A_LOCUS3275</name>
</gene>
<dbReference type="Proteomes" id="UP001162501">
    <property type="component" value="Chromosome 11"/>
</dbReference>
<reference evidence="1" key="1">
    <citation type="submission" date="2023-05" db="EMBL/GenBank/DDBJ databases">
        <authorList>
            <consortium name="ELIXIR-Norway"/>
        </authorList>
    </citation>
    <scope>NUCLEOTIDE SEQUENCE</scope>
</reference>
<proteinExistence type="predicted"/>
<evidence type="ECO:0000313" key="1">
    <source>
        <dbReference type="EMBL" id="CAM9492232.1"/>
    </source>
</evidence>
<name>A0AC59Y8Z8_RANTA</name>
<dbReference type="EMBL" id="OX596095">
    <property type="protein sequence ID" value="CAM9492232.1"/>
    <property type="molecule type" value="Genomic_DNA"/>
</dbReference>
<evidence type="ECO:0000313" key="2">
    <source>
        <dbReference type="Proteomes" id="UP001162501"/>
    </source>
</evidence>
<sequence>MPIRPQLQQLEKCIDDALRKNDFKPLKTLLQIDICEDVKIKCSKQFFHKLDDLMCRELNNKDIQTVSTILVSFGRCGKNISILGQAGLLTMIKQGLVEKIMTNVYISFFYMVAWFEKSKEIILSWGNSKDEAVVNMIEDLLDLLMVIHDINDEGKRQIVESFVPRICALVIDSRVDICIQQETLKKMNMMLDRMPQDARKILCNQQMLILMSSMGERILDAGDYDLQVGIVEALCRMTTEKQRQELACQWFSMDFIANAFKGIKDSEFETDCRIFLNLVNGMLGDKRRVFTFPCLSAFLDKYELQIPSDEKLEEFWIDFNLGSQTLSFYIAGDNDDHQWEAVTVPEEKVQIYSIEVRESKKLLTIILKNIVKISKREGKELFLYFDASLEITNVAQKIFGGNKYREFTRKQGISVAKTSVHILFDASGSQILVPESQISPVEEEHNSLKEKANLQEEFTKPSKYIKNSNQRDRKNSQPEIITPSKRKMSEASMIVPGADRYTVRSPILLVNTSTPQKRRIKPPLQMTSSTEKPGVSKTLEQGVDYAVSLKSRPSEEIKRGDNTDKPIKTAKVIEKTENKDTEFPNQNFSELQEIVLDSQAAERIDKPVLPGILDNTCGDKVHSKWACWTPVTNINLCNNQRASTSSKDTFNQDIVINQKLTKQKSSSSISDDNSEETRKVQYRKEIMQHNRTDKAEADDCTPGRQQPGHTTHLEDKSIEDTKQSDWCIESETTFKSVLLNKTVEESVIYKKKYVLSKDVNTDTCDQSPSRKNAKSLRKSGRRLTSEFNSWDLKQKNMREKSKGKGFTDAAESLINQINKRYQPKDSIQSVRKSKESLIESGFSNKLDLQLGKDKVQKKSYRQLKTTFVNVTSECPLDDVYNFNLSGADEPVIKLGMQEFQATAREACMDSSITLVGLRNHDELEPSLKAKDKRIGSDCKKKNPFSDSDTEYRCDDSKTDISWLREPKSKPLMMDYSRNKNVKKHKNGKKSRPSLERAQPRSKMTPNKIITKKVDETVAYGRTRLPRRAAKTKKNYKDLSNSESEGEQEFSCSFKEKVLVQEKIHSRSKTVKLPKKQQNSFTAKTQEDVSKEWKISSVLKDAGRDNSLDPSAMSLSGSPSSIEVMRCVEKITERDFTQDCDCVAESVSPYPKTSSPESLNSGVGGPIKSSKNTEKNLLCTRESSSIAQSFFLKSHSASPLSMSSEEREEAWYGMPSDSTRVSGCIQHLSCKRMYTEDSLNYSGELEEERADLLPKKLCKSEDADHHTYKVSKSISPLSANDFSIPLENWETEISDVGMMVCKQLNTEFQRKVNIRHKMMDYFTKQTWKTIQQHIKAINQKIQEYRIKKLDKFQFIIMEELQNFEKDSQYLKDLEKEFVDFREKVFQQFSAYQKSEQQRLHLLKASLDKNVFYSTDCEENIITSQMCLMKENMKMLQDRLLKEMQEEELLTVRRGLRSLFMAHERNSV</sequence>
<protein>
    <submittedName>
        <fullName evidence="1">Uncharacterized protein</fullName>
    </submittedName>
</protein>
<reference evidence="1" key="2">
    <citation type="submission" date="2025-03" db="EMBL/GenBank/DDBJ databases">
        <authorList>
            <consortium name="ELIXIR-Norway"/>
            <consortium name="Elixir Norway"/>
        </authorList>
    </citation>
    <scope>NUCLEOTIDE SEQUENCE</scope>
</reference>
<accession>A0AC59Y8Z8</accession>
<organism evidence="1 2">
    <name type="scientific">Rangifer tarandus platyrhynchus</name>
    <name type="common">Svalbard reindeer</name>
    <dbReference type="NCBI Taxonomy" id="3082113"/>
    <lineage>
        <taxon>Eukaryota</taxon>
        <taxon>Metazoa</taxon>
        <taxon>Chordata</taxon>
        <taxon>Craniata</taxon>
        <taxon>Vertebrata</taxon>
        <taxon>Euteleostomi</taxon>
        <taxon>Mammalia</taxon>
        <taxon>Eutheria</taxon>
        <taxon>Laurasiatheria</taxon>
        <taxon>Artiodactyla</taxon>
        <taxon>Ruminantia</taxon>
        <taxon>Pecora</taxon>
        <taxon>Cervidae</taxon>
        <taxon>Odocoileinae</taxon>
        <taxon>Rangifer</taxon>
    </lineage>
</organism>